<feature type="compositionally biased region" description="Polar residues" evidence="1">
    <location>
        <begin position="97"/>
        <end position="113"/>
    </location>
</feature>
<dbReference type="VEuPathDB" id="FungiDB:MAPG_08073"/>
<reference evidence="3" key="3">
    <citation type="submission" date="2011-03" db="EMBL/GenBank/DDBJ databases">
        <title>Annotation of Magnaporthe poae ATCC 64411.</title>
        <authorList>
            <person name="Ma L.-J."/>
            <person name="Dead R."/>
            <person name="Young S.K."/>
            <person name="Zeng Q."/>
            <person name="Gargeya S."/>
            <person name="Fitzgerald M."/>
            <person name="Haas B."/>
            <person name="Abouelleil A."/>
            <person name="Alvarado L."/>
            <person name="Arachchi H.M."/>
            <person name="Berlin A."/>
            <person name="Brown A."/>
            <person name="Chapman S.B."/>
            <person name="Chen Z."/>
            <person name="Dunbar C."/>
            <person name="Freedman E."/>
            <person name="Gearin G."/>
            <person name="Gellesch M."/>
            <person name="Goldberg J."/>
            <person name="Griggs A."/>
            <person name="Gujja S."/>
            <person name="Heiman D."/>
            <person name="Howarth C."/>
            <person name="Larson L."/>
            <person name="Lui A."/>
            <person name="MacDonald P.J.P."/>
            <person name="Mehta T."/>
            <person name="Montmayeur A."/>
            <person name="Murphy C."/>
            <person name="Neiman D."/>
            <person name="Pearson M."/>
            <person name="Priest M."/>
            <person name="Roberts A."/>
            <person name="Saif S."/>
            <person name="Shea T."/>
            <person name="Shenoy N."/>
            <person name="Sisk P."/>
            <person name="Stolte C."/>
            <person name="Sykes S."/>
            <person name="Yandava C."/>
            <person name="Wortman J."/>
            <person name="Nusbaum C."/>
            <person name="Birren B."/>
        </authorList>
    </citation>
    <scope>NUCLEOTIDE SEQUENCE</scope>
    <source>
        <strain evidence="3">ATCC 64411</strain>
    </source>
</reference>
<dbReference type="EnsemblFungi" id="MAPG_08073T0">
    <property type="protein sequence ID" value="MAPG_08073T0"/>
    <property type="gene ID" value="MAPG_08073"/>
</dbReference>
<dbReference type="STRING" id="644358.A0A0C4E6D9"/>
<feature type="compositionally biased region" description="Basic and acidic residues" evidence="1">
    <location>
        <begin position="296"/>
        <end position="305"/>
    </location>
</feature>
<dbReference type="SMART" id="SM00027">
    <property type="entry name" value="EH"/>
    <property type="match status" value="1"/>
</dbReference>
<reference evidence="3" key="2">
    <citation type="submission" date="2010-05" db="EMBL/GenBank/DDBJ databases">
        <title>The Genome Sequence of Magnaporthe poae strain ATCC 64411.</title>
        <authorList>
            <consortium name="The Broad Institute Genome Sequencing Platform"/>
            <consortium name="Broad Institute Genome Sequencing Center for Infectious Disease"/>
            <person name="Ma L.-J."/>
            <person name="Dead R."/>
            <person name="Young S."/>
            <person name="Zeng Q."/>
            <person name="Koehrsen M."/>
            <person name="Alvarado L."/>
            <person name="Berlin A."/>
            <person name="Chapman S.B."/>
            <person name="Chen Z."/>
            <person name="Freedman E."/>
            <person name="Gellesch M."/>
            <person name="Goldberg J."/>
            <person name="Griggs A."/>
            <person name="Gujja S."/>
            <person name="Heilman E.R."/>
            <person name="Heiman D."/>
            <person name="Hepburn T."/>
            <person name="Howarth C."/>
            <person name="Jen D."/>
            <person name="Larson L."/>
            <person name="Mehta T."/>
            <person name="Neiman D."/>
            <person name="Pearson M."/>
            <person name="Roberts A."/>
            <person name="Saif S."/>
            <person name="Shea T."/>
            <person name="Shenoy N."/>
            <person name="Sisk P."/>
            <person name="Stolte C."/>
            <person name="Sykes S."/>
            <person name="Walk T."/>
            <person name="White J."/>
            <person name="Yandava C."/>
            <person name="Haas B."/>
            <person name="Nusbaum C."/>
            <person name="Birren B."/>
        </authorList>
    </citation>
    <scope>NUCLEOTIDE SEQUENCE</scope>
    <source>
        <strain evidence="3">ATCC 64411</strain>
    </source>
</reference>
<feature type="region of interest" description="Disordered" evidence="1">
    <location>
        <begin position="232"/>
        <end position="328"/>
    </location>
</feature>
<evidence type="ECO:0000313" key="3">
    <source>
        <dbReference type="EMBL" id="KLU89097.1"/>
    </source>
</evidence>
<dbReference type="eggNOG" id="KOG0998">
    <property type="taxonomic scope" value="Eukaryota"/>
</dbReference>
<reference evidence="4" key="4">
    <citation type="journal article" date="2015" name="G3 (Bethesda)">
        <title>Genome sequences of three phytopathogenic species of the Magnaporthaceae family of fungi.</title>
        <authorList>
            <person name="Okagaki L.H."/>
            <person name="Nunes C.C."/>
            <person name="Sailsbery J."/>
            <person name="Clay B."/>
            <person name="Brown D."/>
            <person name="John T."/>
            <person name="Oh Y."/>
            <person name="Young N."/>
            <person name="Fitzgerald M."/>
            <person name="Haas B.J."/>
            <person name="Zeng Q."/>
            <person name="Young S."/>
            <person name="Adiconis X."/>
            <person name="Fan L."/>
            <person name="Levin J.Z."/>
            <person name="Mitchell T.K."/>
            <person name="Okubara P.A."/>
            <person name="Farman M.L."/>
            <person name="Kohn L.M."/>
            <person name="Birren B."/>
            <person name="Ma L.-J."/>
            <person name="Dean R.A."/>
        </authorList>
    </citation>
    <scope>NUCLEOTIDE SEQUENCE</scope>
    <source>
        <strain evidence="4">ATCC 64411 / 73-15</strain>
    </source>
</reference>
<dbReference type="CDD" id="cd00052">
    <property type="entry name" value="EH"/>
    <property type="match status" value="1"/>
</dbReference>
<evidence type="ECO:0000313" key="4">
    <source>
        <dbReference type="EnsemblFungi" id="MAPG_08073T0"/>
    </source>
</evidence>
<dbReference type="Pfam" id="PF12763">
    <property type="entry name" value="EH"/>
    <property type="match status" value="1"/>
</dbReference>
<feature type="compositionally biased region" description="Polar residues" evidence="1">
    <location>
        <begin position="62"/>
        <end position="79"/>
    </location>
</feature>
<organism evidence="4 5">
    <name type="scientific">Magnaporthiopsis poae (strain ATCC 64411 / 73-15)</name>
    <name type="common">Kentucky bluegrass fungus</name>
    <name type="synonym">Magnaporthe poae</name>
    <dbReference type="NCBI Taxonomy" id="644358"/>
    <lineage>
        <taxon>Eukaryota</taxon>
        <taxon>Fungi</taxon>
        <taxon>Dikarya</taxon>
        <taxon>Ascomycota</taxon>
        <taxon>Pezizomycotina</taxon>
        <taxon>Sordariomycetes</taxon>
        <taxon>Sordariomycetidae</taxon>
        <taxon>Magnaporthales</taxon>
        <taxon>Magnaporthaceae</taxon>
        <taxon>Magnaporthiopsis</taxon>
    </lineage>
</organism>
<dbReference type="EMBL" id="ADBL01001944">
    <property type="status" value="NOT_ANNOTATED_CDS"/>
    <property type="molecule type" value="Genomic_DNA"/>
</dbReference>
<feature type="compositionally biased region" description="Basic residues" evidence="1">
    <location>
        <begin position="306"/>
        <end position="328"/>
    </location>
</feature>
<evidence type="ECO:0000256" key="1">
    <source>
        <dbReference type="SAM" id="MobiDB-lite"/>
    </source>
</evidence>
<evidence type="ECO:0000259" key="2">
    <source>
        <dbReference type="PROSITE" id="PS50031"/>
    </source>
</evidence>
<dbReference type="InterPro" id="IPR000261">
    <property type="entry name" value="EH_dom"/>
</dbReference>
<evidence type="ECO:0000313" key="5">
    <source>
        <dbReference type="Proteomes" id="UP000011715"/>
    </source>
</evidence>
<gene>
    <name evidence="3" type="ORF">MAPG_08073</name>
</gene>
<dbReference type="OrthoDB" id="10045710at2759"/>
<sequence length="450" mass="48711">MQAQDTPVKKPLKPKPGPKPRPESIRAKTSVDSATDPDHGHDDAGGWGNDRGKMSTPVLRNATDTNGRLNSRPAQVSNDRAQETRPTPPPPRPRPASVSQPTARGSSALQEASTGRGVAVSNRTERTGSLGRDVDGPGTIRTPARARAGSESSDDTFFTTSSGHSVHVQSPPAHDRAGPGVAGRSRPKIQPPRPPAPGQRQAEAAPMSTHARNHNGSGLALDSLTNAIVASNLASARRQPASGESRGPPPIPLPRRKQLGELQPPSRMSGADLARSYSKSPPKRSGMLQTLRSAHVKSDDEEARRNHERYRKRSSLGKKHVHHEGSRRRWRDQLTAAERRRYAALWASNRGLLLAAPQQGKDGSGPDQDSVANVVVRDLWGRSRLPFDELAEVWDLVDLERRGMLSKEEFVIGTWLVDQRLRGRKIPARVSQSVWDSVKGLKVPAPGSSG</sequence>
<feature type="region of interest" description="Disordered" evidence="1">
    <location>
        <begin position="1"/>
        <end position="220"/>
    </location>
</feature>
<name>A0A0C4E6D9_MAGP6</name>
<dbReference type="Proteomes" id="UP000011715">
    <property type="component" value="Unassembled WGS sequence"/>
</dbReference>
<feature type="domain" description="EH" evidence="2">
    <location>
        <begin position="338"/>
        <end position="441"/>
    </location>
</feature>
<reference evidence="4" key="5">
    <citation type="submission" date="2015-06" db="UniProtKB">
        <authorList>
            <consortium name="EnsemblFungi"/>
        </authorList>
    </citation>
    <scope>IDENTIFICATION</scope>
    <source>
        <strain evidence="4">ATCC 64411</strain>
    </source>
</reference>
<dbReference type="PROSITE" id="PS50031">
    <property type="entry name" value="EH"/>
    <property type="match status" value="1"/>
</dbReference>
<dbReference type="PANTHER" id="PTHR11216">
    <property type="entry name" value="EH DOMAIN"/>
    <property type="match status" value="1"/>
</dbReference>
<proteinExistence type="predicted"/>
<accession>A0A0C4E6D9</accession>
<protein>
    <submittedName>
        <fullName evidence="3">Increased rDNA silencing protein 4</fullName>
    </submittedName>
</protein>
<dbReference type="AlphaFoldDB" id="A0A0C4E6D9"/>
<dbReference type="Gene3D" id="1.10.238.10">
    <property type="entry name" value="EF-hand"/>
    <property type="match status" value="1"/>
</dbReference>
<dbReference type="GO" id="GO:0005737">
    <property type="term" value="C:cytoplasm"/>
    <property type="evidence" value="ECO:0007669"/>
    <property type="project" value="TreeGrafter"/>
</dbReference>
<dbReference type="SUPFAM" id="SSF47473">
    <property type="entry name" value="EF-hand"/>
    <property type="match status" value="1"/>
</dbReference>
<keyword evidence="5" id="KW-1185">Reference proteome</keyword>
<reference evidence="5" key="1">
    <citation type="submission" date="2010-05" db="EMBL/GenBank/DDBJ databases">
        <title>The genome sequence of Magnaporthe poae strain ATCC 64411.</title>
        <authorList>
            <person name="Ma L.-J."/>
            <person name="Dead R."/>
            <person name="Young S."/>
            <person name="Zeng Q."/>
            <person name="Koehrsen M."/>
            <person name="Alvarado L."/>
            <person name="Berlin A."/>
            <person name="Chapman S.B."/>
            <person name="Chen Z."/>
            <person name="Freedman E."/>
            <person name="Gellesch M."/>
            <person name="Goldberg J."/>
            <person name="Griggs A."/>
            <person name="Gujja S."/>
            <person name="Heilman E.R."/>
            <person name="Heiman D."/>
            <person name="Hepburn T."/>
            <person name="Howarth C."/>
            <person name="Jen D."/>
            <person name="Larson L."/>
            <person name="Mehta T."/>
            <person name="Neiman D."/>
            <person name="Pearson M."/>
            <person name="Roberts A."/>
            <person name="Saif S."/>
            <person name="Shea T."/>
            <person name="Shenoy N."/>
            <person name="Sisk P."/>
            <person name="Stolte C."/>
            <person name="Sykes S."/>
            <person name="Walk T."/>
            <person name="White J."/>
            <person name="Yandava C."/>
            <person name="Haas B."/>
            <person name="Nusbaum C."/>
            <person name="Birren B."/>
        </authorList>
    </citation>
    <scope>NUCLEOTIDE SEQUENCE [LARGE SCALE GENOMIC DNA]</scope>
    <source>
        <strain evidence="5">ATCC 64411 / 73-15</strain>
    </source>
</reference>
<dbReference type="PANTHER" id="PTHR11216:SF31">
    <property type="entry name" value="AT21416P"/>
    <property type="match status" value="1"/>
</dbReference>
<dbReference type="EMBL" id="GL876972">
    <property type="protein sequence ID" value="KLU89097.1"/>
    <property type="molecule type" value="Genomic_DNA"/>
</dbReference>
<dbReference type="InterPro" id="IPR011992">
    <property type="entry name" value="EF-hand-dom_pair"/>
</dbReference>